<feature type="compositionally biased region" description="Basic and acidic residues" evidence="1">
    <location>
        <begin position="1533"/>
        <end position="1558"/>
    </location>
</feature>
<dbReference type="STRING" id="610380.E2BS83"/>
<feature type="compositionally biased region" description="Polar residues" evidence="1">
    <location>
        <begin position="1683"/>
        <end position="1693"/>
    </location>
</feature>
<feature type="compositionally biased region" description="Polar residues" evidence="1">
    <location>
        <begin position="1831"/>
        <end position="1845"/>
    </location>
</feature>
<sequence>MKISVILAFLFFGNFASSEPHRVRPNDKSVKGESYHANDGGSDSSNFARTESSDEASSGKDWGGEDRPSFWHRTDNTRTLARLLAPGESAAADEETEGHGNRAKRDSSAFLWGNPFRSSVSQHLLKLSEASRSNVLGSEKATVAEALNGRAAIRRILERAKARAAKAVPHKDLYDSDDFGKWLLSGSSFDTNIFRHSSPAPEPAEAEERSDAEDSRHRAYSSSLHAPRLTRLSDPTSRRHRLREGERASSDAADIQDAYATRWPRHRQRLSPGSRITAESRDETDGMFPSEAASRHAHRSLSREDDTGLRYYLHAYAPHMRFRATEGDTPRWKRVEWTRGGLGGARALHSAGSLEFEPSEDDADDGDDDDEKRFVFRRTYEGFGGAEGGARAGYGKSHEASSAAADIYGINRDGGEETELTASNLHGRTKLGRKRYYYGIGDRERSVYGDEADAIARDGTRNRHLADLEAERTSPREENIRKENKQPGAERSAIYPATSAETTEGVAEGKQSADALITSISADTPARKAVNIDTERYRPRDRNAEATSLSPSSPDEAANNAIDDGSAAAGGRRATDKSADHGVLRRTRPVIDNDAAAAGTEMDFGGIKNHLPWARSSRSKTHRANQGAAIAHAIASADMGEDARGLKRVNKPGVSSVGRDHGSYDLGRNEEVNAESSATSSSLGSERRYDLLRTASSDDSRREDYAGGRQEHAGVNGGGRVAGRYGTSMETIGSPDRSGEEYVFMPEFPFYEFRLGYRPYRVNYYDFDSGEARDDEETDVGESNGDFRKGDIYRDDWEKEALSDDDETSTVFASSAHRWPSGRVADTIFTILNDSYGRYGREKHGRYELYDFKRFLHDMSWSFVTSHITDWETWRRYIVYLYYMWKLKVEGESDASFEDPVSAEDTGEQDSAIDGEISSGKHVTDEDNHIHLRKHEKRLHDAWDFMIKNGLTRNKIKSIKAKKERTSREGKEGEGGKEAMSSEDNASDKSEEHQTLTRAKSADSTAGSRSDEEITDNDSHRPQDSRKSLSLKDSADADAEANDADDPRGRSGNVDIDTKWSAGATESGNNLRRVSTSSTSRSYARSRVDERAVSKSENIGKIVTQTSGERNEYQVGADSYGTSATSSGSTGESQIGRMHRSKEQSRIDRMNAETLTEAAASSSAINKSRSNVRDATVDSVSSARATSTQDGQESVSENASSSSTSSAEAEVSNYSASAENVQMSVTNSIATSSASSAKSGAKAEQTRNNSRNIQASADANTSSTAVLSNNSRNEWSVSSSMSSEESRAKSDYHLTNRKNSAISRISKDPALSDTAEKDRRSHLQRSFSSSSSTTEESQARSQQNSNSVQNSRMNVATVESSMASSSTSAESDYWSDSATFSSSESLEESQLRSSSDAIIKLQRSNAEDRSESKSASSLKSHSKNKYNSSVREGDEKNAVNVGASSEATSSVGANDDRQQESISSSASSSSAFAESRMENRNTKGSMSSKISSNVTDDTSQRCSATSQATASKDDRRIQEDPQTISRKFATDTNDNKREREDNAAEETRFVDSENKGDAEASTSDEIIEKEESTGENASNMAASTTTTVTSTGTGSAQNATTTSSSIDSEVEARTYSENLSELERREAATGNSATSRGSGESDDNDRSKLLRTSSASKLHGALTGGRDVAQNSRKSMAVAKASAESTVSSNNVRSRGESAEQSALFEFSEEARQGQRSSDIRREKSESSASEATFNAVNNRCRSGAQKDVSSAVSYKELQTDGKLRRRSGASTENSVETLESASLLRNNEEENVKRASSYDYRDDEREENEINSGDRVKYPKDASNVHEAMSTGSASSAVSDNASRNDPLRIPSDNPRAESLRENQDKSDIHPAADGTEITSSDGGQARGDTPRKLVFPSNSGDEARMTRGDDYDATKKLATVNGDEKFEEVNLREIMSPGGSRGRDKNVERTTESVQDATDGSTSIHTGSVDIEGDPREDSAAGVQDAAQLGSTASADTRARSESKAKSSISREKQLITTETGEAHVINAQWRTKQRTTSASSTSWSSHAETQSEAENTSRTEASAELATSSGRNGNSAEGGSIREESLPTSRGFRNYDDLKVDDPKDAARAKASAETSIPASSPTESQDDAKKQASAMSSQLKRHDSNVQEAAKATAWTALLSTHETESDGMQNAQKRKLSGFVSDAVAEAAEVTASESREESAGVSSESDSRAESLSEDERGSNAASRRGLATASAAASVDPAREIKDVLEEKLASAADATASARETSVITDESGQSAVTTTTTTLLSNSRAEARAFSATKDSVLRREGVVNSVRAAANTATSGETMSSRSVQDSSKTISHDESRMDSTRTLNAAESIEETVKAKAASLVSAAAAGWGEHVGNLMREQSNADPRNRGVTTTEKKDPRNSEVAEAAGQATSSEVKNDPEEKNERESRLPQEQRLITVNYPTASSSSETFSHADSIQENNVQDTAEEFLATSSSDSRAKFDVQGEGDRASASATARTMTSYEFGDTEADKSLQRTSSSDADAQATAETTNDPSAVAEARREAAGKGSVAGKHAGLSDLLSDAAARMRTISREDVIRRSLSQTWSSALSEAREVESATARVLADYESRSGTGSGDQRDEQGDASSSGIRDSRRDVMKSTSSANSYAAARTTSEGIAEGVEGVRPSGWLVTTSDAAACTEESAQNKDKLNASRQIGEVAVFAETSGGAAAAARNIESEQREEAGGYQGGLNVATKVRNTSAAASAETITSMKTENESESEAAWSDEVAASWSDGAETRIKSDVSRDSAARSSATSATSSASASTSDVLATSLKARYRQIGNGMSAIVPPSNELHLSSGGAALYPSREISKCDENVETREFISEATSLQQMLEKQRGSEILLMKKNPRGPVQVASLKNSVPPLVAYRLIPREVYERIRAIIASERIFCASCALSSA</sequence>
<feature type="compositionally biased region" description="Basic and acidic residues" evidence="1">
    <location>
        <begin position="19"/>
        <end position="36"/>
    </location>
</feature>
<proteinExistence type="predicted"/>
<feature type="compositionally biased region" description="Polar residues" evidence="1">
    <location>
        <begin position="1482"/>
        <end position="1510"/>
    </location>
</feature>
<feature type="compositionally biased region" description="Basic and acidic residues" evidence="1">
    <location>
        <begin position="1943"/>
        <end position="1953"/>
    </location>
</feature>
<feature type="compositionally biased region" description="Low complexity" evidence="1">
    <location>
        <begin position="1119"/>
        <end position="1133"/>
    </location>
</feature>
<dbReference type="EMBL" id="GL450151">
    <property type="protein sequence ID" value="EFN81475.1"/>
    <property type="molecule type" value="Genomic_DNA"/>
</dbReference>
<feature type="compositionally biased region" description="Basic and acidic residues" evidence="1">
    <location>
        <begin position="2341"/>
        <end position="2350"/>
    </location>
</feature>
<feature type="region of interest" description="Disordered" evidence="1">
    <location>
        <begin position="1930"/>
        <end position="2154"/>
    </location>
</feature>
<feature type="compositionally biased region" description="Low complexity" evidence="1">
    <location>
        <begin position="1193"/>
        <end position="1213"/>
    </location>
</feature>
<feature type="compositionally biased region" description="Low complexity" evidence="1">
    <location>
        <begin position="557"/>
        <end position="572"/>
    </location>
</feature>
<feature type="compositionally biased region" description="Low complexity" evidence="1">
    <location>
        <begin position="674"/>
        <end position="684"/>
    </location>
</feature>
<feature type="compositionally biased region" description="Basic and acidic residues" evidence="1">
    <location>
        <begin position="1009"/>
        <end position="1027"/>
    </location>
</feature>
<feature type="compositionally biased region" description="Basic and acidic residues" evidence="1">
    <location>
        <begin position="533"/>
        <end position="544"/>
    </location>
</feature>
<feature type="region of interest" description="Disordered" evidence="1">
    <location>
        <begin position="2191"/>
        <end position="2245"/>
    </location>
</feature>
<feature type="compositionally biased region" description="Polar residues" evidence="1">
    <location>
        <begin position="2267"/>
        <end position="2281"/>
    </location>
</feature>
<feature type="compositionally biased region" description="Polar residues" evidence="1">
    <location>
        <begin position="1629"/>
        <end position="1638"/>
    </location>
</feature>
<feature type="compositionally biased region" description="Low complexity" evidence="1">
    <location>
        <begin position="1268"/>
        <end position="1283"/>
    </location>
</feature>
<feature type="compositionally biased region" description="Low complexity" evidence="1">
    <location>
        <begin position="1072"/>
        <end position="1085"/>
    </location>
</feature>
<feature type="compositionally biased region" description="Acidic residues" evidence="1">
    <location>
        <begin position="897"/>
        <end position="913"/>
    </location>
</feature>
<feature type="compositionally biased region" description="Basic and acidic residues" evidence="1">
    <location>
        <begin position="463"/>
        <end position="485"/>
    </location>
</feature>
<feature type="region of interest" description="Disordered" evidence="1">
    <location>
        <begin position="527"/>
        <end position="582"/>
    </location>
</feature>
<feature type="compositionally biased region" description="Polar residues" evidence="1">
    <location>
        <begin position="2321"/>
        <end position="2340"/>
    </location>
</feature>
<feature type="compositionally biased region" description="Low complexity" evidence="1">
    <location>
        <begin position="1230"/>
        <end position="1243"/>
    </location>
</feature>
<feature type="compositionally biased region" description="Polar residues" evidence="1">
    <location>
        <begin position="996"/>
        <end position="1008"/>
    </location>
</feature>
<feature type="compositionally biased region" description="Low complexity" evidence="1">
    <location>
        <begin position="2525"/>
        <end position="2541"/>
    </location>
</feature>
<feature type="compositionally biased region" description="Polar residues" evidence="1">
    <location>
        <begin position="41"/>
        <end position="50"/>
    </location>
</feature>
<dbReference type="OMA" id="ERIFCAS"/>
<evidence type="ECO:0000256" key="1">
    <source>
        <dbReference type="SAM" id="MobiDB-lite"/>
    </source>
</evidence>
<keyword evidence="4" id="KW-1185">Reference proteome</keyword>
<feature type="compositionally biased region" description="Basic and acidic residues" evidence="1">
    <location>
        <begin position="986"/>
        <end position="995"/>
    </location>
</feature>
<feature type="compositionally biased region" description="Polar residues" evidence="1">
    <location>
        <begin position="2646"/>
        <end position="2660"/>
    </location>
</feature>
<dbReference type="PhylomeDB" id="E2BS83"/>
<evidence type="ECO:0000313" key="3">
    <source>
        <dbReference type="EMBL" id="EFN81475.1"/>
    </source>
</evidence>
<feature type="region of interest" description="Disordered" evidence="1">
    <location>
        <begin position="1229"/>
        <end position="1918"/>
    </location>
</feature>
<feature type="compositionally biased region" description="Polar residues" evidence="1">
    <location>
        <begin position="1178"/>
        <end position="1192"/>
    </location>
</feature>
<feature type="region of interest" description="Disordered" evidence="1">
    <location>
        <begin position="463"/>
        <end position="510"/>
    </location>
</feature>
<feature type="compositionally biased region" description="Polar residues" evidence="1">
    <location>
        <begin position="2388"/>
        <end position="2402"/>
    </location>
</feature>
<feature type="compositionally biased region" description="Basic and acidic residues" evidence="1">
    <location>
        <begin position="2403"/>
        <end position="2412"/>
    </location>
</feature>
<feature type="region of interest" description="Disordered" evidence="1">
    <location>
        <begin position="2613"/>
        <end position="2660"/>
    </location>
</feature>
<feature type="compositionally biased region" description="Polar residues" evidence="1">
    <location>
        <begin position="2116"/>
        <end position="2127"/>
    </location>
</feature>
<feature type="compositionally biased region" description="Basic and acidic residues" evidence="1">
    <location>
        <begin position="1141"/>
        <end position="1151"/>
    </location>
</feature>
<feature type="compositionally biased region" description="Basic and acidic residues" evidence="1">
    <location>
        <begin position="1813"/>
        <end position="1825"/>
    </location>
</feature>
<feature type="compositionally biased region" description="Polar residues" evidence="1">
    <location>
        <begin position="1246"/>
        <end position="1267"/>
    </location>
</feature>
<feature type="compositionally biased region" description="Basic and acidic residues" evidence="1">
    <location>
        <begin position="1856"/>
        <end position="1872"/>
    </location>
</feature>
<feature type="region of interest" description="Disordered" evidence="1">
    <location>
        <begin position="195"/>
        <end position="303"/>
    </location>
</feature>
<protein>
    <submittedName>
        <fullName evidence="3">Uncharacterized protein</fullName>
    </submittedName>
</protein>
<feature type="chain" id="PRO_5003158267" evidence="2">
    <location>
        <begin position="19"/>
        <end position="2943"/>
    </location>
</feature>
<keyword evidence="2" id="KW-0732">Signal</keyword>
<feature type="compositionally biased region" description="Basic and acidic residues" evidence="1">
    <location>
        <begin position="1284"/>
        <end position="1294"/>
    </location>
</feature>
<feature type="compositionally biased region" description="Low complexity" evidence="1">
    <location>
        <begin position="2797"/>
        <end position="2812"/>
    </location>
</feature>
<feature type="compositionally biased region" description="Basic and acidic residues" evidence="1">
    <location>
        <begin position="658"/>
        <end position="671"/>
    </location>
</feature>
<feature type="compositionally biased region" description="Polar residues" evidence="1">
    <location>
        <begin position="1597"/>
        <end position="1607"/>
    </location>
</feature>
<feature type="region of interest" description="Disordered" evidence="1">
    <location>
        <begin position="19"/>
        <end position="72"/>
    </location>
</feature>
<feature type="region of interest" description="Disordered" evidence="1">
    <location>
        <begin position="647"/>
        <end position="738"/>
    </location>
</feature>
<feature type="compositionally biased region" description="Basic and acidic residues" evidence="1">
    <location>
        <begin position="62"/>
        <end position="72"/>
    </location>
</feature>
<feature type="compositionally biased region" description="Basic and acidic residues" evidence="1">
    <location>
        <begin position="1999"/>
        <end position="2016"/>
    </location>
</feature>
<evidence type="ECO:0000313" key="4">
    <source>
        <dbReference type="Proteomes" id="UP000008237"/>
    </source>
</evidence>
<feature type="compositionally biased region" description="Acidic residues" evidence="1">
    <location>
        <begin position="357"/>
        <end position="370"/>
    </location>
</feature>
<feature type="compositionally biased region" description="Low complexity" evidence="1">
    <location>
        <begin position="1324"/>
        <end position="1384"/>
    </location>
</feature>
<name>E2BS83_HARSA</name>
<feature type="compositionally biased region" description="Low complexity" evidence="1">
    <location>
        <begin position="1461"/>
        <end position="1474"/>
    </location>
</feature>
<organism evidence="4">
    <name type="scientific">Harpegnathos saltator</name>
    <name type="common">Jerdon's jumping ant</name>
    <dbReference type="NCBI Taxonomy" id="610380"/>
    <lineage>
        <taxon>Eukaryota</taxon>
        <taxon>Metazoa</taxon>
        <taxon>Ecdysozoa</taxon>
        <taxon>Arthropoda</taxon>
        <taxon>Hexapoda</taxon>
        <taxon>Insecta</taxon>
        <taxon>Pterygota</taxon>
        <taxon>Neoptera</taxon>
        <taxon>Endopterygota</taxon>
        <taxon>Hymenoptera</taxon>
        <taxon>Apocrita</taxon>
        <taxon>Aculeata</taxon>
        <taxon>Formicoidea</taxon>
        <taxon>Formicidae</taxon>
        <taxon>Ponerinae</taxon>
        <taxon>Ponerini</taxon>
        <taxon>Harpegnathos</taxon>
    </lineage>
</organism>
<feature type="compositionally biased region" description="Basic and acidic residues" evidence="1">
    <location>
        <begin position="2211"/>
        <end position="2224"/>
    </location>
</feature>
<feature type="compositionally biased region" description="Basic and acidic residues" evidence="1">
    <location>
        <begin position="206"/>
        <end position="217"/>
    </location>
</feature>
<gene>
    <name evidence="3" type="ORF">EAI_16649</name>
</gene>
<reference evidence="3 4" key="1">
    <citation type="journal article" date="2010" name="Science">
        <title>Genomic comparison of the ants Camponotus floridanus and Harpegnathos saltator.</title>
        <authorList>
            <person name="Bonasio R."/>
            <person name="Zhang G."/>
            <person name="Ye C."/>
            <person name="Mutti N.S."/>
            <person name="Fang X."/>
            <person name="Qin N."/>
            <person name="Donahue G."/>
            <person name="Yang P."/>
            <person name="Li Q."/>
            <person name="Li C."/>
            <person name="Zhang P."/>
            <person name="Huang Z."/>
            <person name="Berger S.L."/>
            <person name="Reinberg D."/>
            <person name="Wang J."/>
            <person name="Liebig J."/>
        </authorList>
    </citation>
    <scope>NUCLEOTIDE SEQUENCE [LARGE SCALE GENOMIC DNA]</scope>
    <source>
        <strain evidence="3 4">R22 G/1</strain>
    </source>
</reference>
<feature type="compositionally biased region" description="Polar residues" evidence="1">
    <location>
        <begin position="2444"/>
        <end position="2473"/>
    </location>
</feature>
<feature type="compositionally biased region" description="Basic and acidic residues" evidence="1">
    <location>
        <begin position="685"/>
        <end position="712"/>
    </location>
</feature>
<feature type="region of interest" description="Disordered" evidence="1">
    <location>
        <begin position="2753"/>
        <end position="2812"/>
    </location>
</feature>
<feature type="compositionally biased region" description="Polar residues" evidence="1">
    <location>
        <begin position="1769"/>
        <end position="1786"/>
    </location>
</feature>
<feature type="region of interest" description="Disordered" evidence="1">
    <location>
        <begin position="897"/>
        <end position="929"/>
    </location>
</feature>
<dbReference type="Proteomes" id="UP000008237">
    <property type="component" value="Unassembled WGS sequence"/>
</dbReference>
<feature type="region of interest" description="Disordered" evidence="1">
    <location>
        <begin position="349"/>
        <end position="370"/>
    </location>
</feature>
<feature type="compositionally biased region" description="Polar residues" evidence="1">
    <location>
        <begin position="1442"/>
        <end position="1452"/>
    </location>
</feature>
<feature type="region of interest" description="Disordered" evidence="1">
    <location>
        <begin position="956"/>
        <end position="1216"/>
    </location>
</feature>
<accession>E2BS83</accession>
<feature type="region of interest" description="Disordered" evidence="1">
    <location>
        <begin position="2319"/>
        <end position="2354"/>
    </location>
</feature>
<dbReference type="InParanoid" id="E2BS83"/>
<feature type="compositionally biased region" description="Polar residues" evidence="1">
    <location>
        <begin position="2055"/>
        <end position="2080"/>
    </location>
</feature>
<feature type="region of interest" description="Disordered" evidence="1">
    <location>
        <begin position="2258"/>
        <end position="2285"/>
    </location>
</feature>
<dbReference type="OrthoDB" id="10575481at2759"/>
<feature type="compositionally biased region" description="Basic and acidic residues" evidence="1">
    <location>
        <begin position="2783"/>
        <end position="2796"/>
    </location>
</feature>
<feature type="compositionally biased region" description="Basic and acidic residues" evidence="1">
    <location>
        <begin position="1709"/>
        <end position="1726"/>
    </location>
</feature>
<feature type="signal peptide" evidence="2">
    <location>
        <begin position="1"/>
        <end position="18"/>
    </location>
</feature>
<feature type="compositionally biased region" description="Polar residues" evidence="1">
    <location>
        <begin position="1954"/>
        <end position="1968"/>
    </location>
</feature>
<feature type="compositionally biased region" description="Basic and acidic residues" evidence="1">
    <location>
        <begin position="2425"/>
        <end position="2441"/>
    </location>
</feature>
<feature type="compositionally biased region" description="Low complexity" evidence="1">
    <location>
        <begin position="1581"/>
        <end position="1596"/>
    </location>
</feature>
<feature type="region of interest" description="Disordered" evidence="1">
    <location>
        <begin position="2387"/>
        <end position="2563"/>
    </location>
</feature>
<evidence type="ECO:0000256" key="2">
    <source>
        <dbReference type="SAM" id="SignalP"/>
    </source>
</evidence>
<feature type="compositionally biased region" description="Low complexity" evidence="1">
    <location>
        <begin position="2038"/>
        <end position="2053"/>
    </location>
</feature>
<feature type="compositionally biased region" description="Basic and acidic residues" evidence="1">
    <location>
        <begin position="573"/>
        <end position="582"/>
    </location>
</feature>
<feature type="compositionally biased region" description="Low complexity" evidence="1">
    <location>
        <begin position="2227"/>
        <end position="2243"/>
    </location>
</feature>
<feature type="compositionally biased region" description="Basic and acidic residues" evidence="1">
    <location>
        <begin position="964"/>
        <end position="977"/>
    </location>
</feature>
<feature type="compositionally biased region" description="Basic and acidic residues" evidence="1">
    <location>
        <begin position="2486"/>
        <end position="2498"/>
    </location>
</feature>
<feature type="compositionally biased region" description="Basic and acidic residues" evidence="1">
    <location>
        <begin position="2096"/>
        <end position="2111"/>
    </location>
</feature>
<feature type="compositionally biased region" description="Basic and acidic residues" evidence="1">
    <location>
        <begin position="1903"/>
        <end position="1917"/>
    </location>
</feature>